<evidence type="ECO:0000256" key="1">
    <source>
        <dbReference type="SAM" id="MobiDB-lite"/>
    </source>
</evidence>
<proteinExistence type="predicted"/>
<dbReference type="Proteomes" id="UP000092993">
    <property type="component" value="Unassembled WGS sequence"/>
</dbReference>
<sequence>MPFVPEIPVHRPGEAFRLGGDAMLGPFELFKWPQVFDECQVHAMAAPGNPDLIANLRYVTFPMVDDQQVLPVFADPSITWWHFTSDEWTVCTDIPAAQIGVFHESVVQRFRDAVQEVAMHVKMTADRELMPAPGDSAAQRRRLDDRSRYILHLILRLQTTVTRLKEMPMTSFDAAQWFREAQRLLLEVRAWIIYVDIVTPVLKAPTSATKHMCFRVVGAPVVHLNYHHHHHASAHGGRVVGSFQYENPLRHGKNNSPAPEWLKSSTFDDLSESMMDQLRKFSLSSQPTLRRVHPVWEDQSELESQAAEVHPVEIQEPDFFGDSAPAPDCPKGRDDDRGGRPHGFITEVWPALKDRPNVSPTVCPAEPHINIRPQRGRRKRRKKNQRPPDAGSRHRQLASAPTSAPAASDACSPPWASLPCSGWSAAVATLTLILQAHPPPPQLYSLLPPHLFYAQGELIGRRFHNWLRIRMYCVTQAINPPANGKVLMTTGQWRIALEGRYHAIPYSALAVRPMSSPDDIAQLPVGPAVDAVRGKRTRDLVDGEAPDQLLDIDRELVPHLYSDDGTTGQSATRERKLKSIWSEDAYIRPMLDDEGMVDILAAPHWEMRRVGYVRWAGVMQQWPDWQLEWDEEDLTDEHAYSAFEIRVVAAYCRTFFGVRGRTPTFPLVPPGSLSRHVQHAWGKDMAA</sequence>
<organism evidence="2 3">
    <name type="scientific">Grifola frondosa</name>
    <name type="common">Maitake</name>
    <name type="synonym">Polyporus frondosus</name>
    <dbReference type="NCBI Taxonomy" id="5627"/>
    <lineage>
        <taxon>Eukaryota</taxon>
        <taxon>Fungi</taxon>
        <taxon>Dikarya</taxon>
        <taxon>Basidiomycota</taxon>
        <taxon>Agaricomycotina</taxon>
        <taxon>Agaricomycetes</taxon>
        <taxon>Polyporales</taxon>
        <taxon>Grifolaceae</taxon>
        <taxon>Grifola</taxon>
    </lineage>
</organism>
<dbReference type="AlphaFoldDB" id="A0A1C7MPV8"/>
<name>A0A1C7MPV8_GRIFR</name>
<gene>
    <name evidence="2" type="ORF">A0H81_01599</name>
</gene>
<evidence type="ECO:0000313" key="3">
    <source>
        <dbReference type="Proteomes" id="UP000092993"/>
    </source>
</evidence>
<comment type="caution">
    <text evidence="2">The sequence shown here is derived from an EMBL/GenBank/DDBJ whole genome shotgun (WGS) entry which is preliminary data.</text>
</comment>
<feature type="compositionally biased region" description="Basic residues" evidence="1">
    <location>
        <begin position="374"/>
        <end position="385"/>
    </location>
</feature>
<accession>A0A1C7MPV8</accession>
<evidence type="ECO:0000313" key="2">
    <source>
        <dbReference type="EMBL" id="OBZ78489.1"/>
    </source>
</evidence>
<feature type="compositionally biased region" description="Basic and acidic residues" evidence="1">
    <location>
        <begin position="330"/>
        <end position="339"/>
    </location>
</feature>
<feature type="compositionally biased region" description="Low complexity" evidence="1">
    <location>
        <begin position="398"/>
        <end position="408"/>
    </location>
</feature>
<reference evidence="2 3" key="1">
    <citation type="submission" date="2016-03" db="EMBL/GenBank/DDBJ databases">
        <title>Whole genome sequencing of Grifola frondosa 9006-11.</title>
        <authorList>
            <person name="Min B."/>
            <person name="Park H."/>
            <person name="Kim J.-G."/>
            <person name="Cho H."/>
            <person name="Oh Y.-L."/>
            <person name="Kong W.-S."/>
            <person name="Choi I.-G."/>
        </authorList>
    </citation>
    <scope>NUCLEOTIDE SEQUENCE [LARGE SCALE GENOMIC DNA]</scope>
    <source>
        <strain evidence="2 3">9006-11</strain>
    </source>
</reference>
<feature type="region of interest" description="Disordered" evidence="1">
    <location>
        <begin position="317"/>
        <end position="408"/>
    </location>
</feature>
<protein>
    <submittedName>
        <fullName evidence="2">Uncharacterized protein</fullName>
    </submittedName>
</protein>
<keyword evidence="3" id="KW-1185">Reference proteome</keyword>
<dbReference type="EMBL" id="LUGG01000002">
    <property type="protein sequence ID" value="OBZ78489.1"/>
    <property type="molecule type" value="Genomic_DNA"/>
</dbReference>
<dbReference type="OrthoDB" id="2804607at2759"/>
<dbReference type="STRING" id="5627.A0A1C7MPV8"/>